<dbReference type="EMBL" id="CAFZ01000016">
    <property type="protein sequence ID" value="CCA67550.1"/>
    <property type="molecule type" value="Genomic_DNA"/>
</dbReference>
<evidence type="ECO:0000313" key="4">
    <source>
        <dbReference type="Proteomes" id="UP000007148"/>
    </source>
</evidence>
<keyword evidence="4" id="KW-1185">Reference proteome</keyword>
<organism evidence="3 4">
    <name type="scientific">Serendipita indica (strain DSM 11827)</name>
    <name type="common">Root endophyte fungus</name>
    <name type="synonym">Piriformospora indica</name>
    <dbReference type="NCBI Taxonomy" id="1109443"/>
    <lineage>
        <taxon>Eukaryota</taxon>
        <taxon>Fungi</taxon>
        <taxon>Dikarya</taxon>
        <taxon>Basidiomycota</taxon>
        <taxon>Agaricomycotina</taxon>
        <taxon>Agaricomycetes</taxon>
        <taxon>Sebacinales</taxon>
        <taxon>Serendipitaceae</taxon>
        <taxon>Serendipita</taxon>
    </lineage>
</organism>
<dbReference type="Proteomes" id="UP000007148">
    <property type="component" value="Unassembled WGS sequence"/>
</dbReference>
<feature type="region of interest" description="Disordered" evidence="1">
    <location>
        <begin position="157"/>
        <end position="208"/>
    </location>
</feature>
<feature type="signal peptide" evidence="2">
    <location>
        <begin position="1"/>
        <end position="18"/>
    </location>
</feature>
<dbReference type="InParanoid" id="G4T8A7"/>
<evidence type="ECO:0000256" key="1">
    <source>
        <dbReference type="SAM" id="MobiDB-lite"/>
    </source>
</evidence>
<evidence type="ECO:0000256" key="2">
    <source>
        <dbReference type="SAM" id="SignalP"/>
    </source>
</evidence>
<dbReference type="HOGENOM" id="CLU_100661_0_0_1"/>
<dbReference type="OrthoDB" id="2362516at2759"/>
<dbReference type="AlphaFoldDB" id="G4T8A7"/>
<sequence length="208" mass="21336">MLSILFTALSTSALLVSGAPILEKRIAQVIAQATADWEQACLRAGGGQACNPLSVSSMATLLAAPPPCAQQDAADSMIDLARKLGNDAEMIRLAQLFRQQPRNAPDSVSSLYCQQPPRNNELQGLFQCQFQGVNDNVFTGGVALGAPGTIPLGLSSLSPPGSCPANPGGKIPDGQQLNKIVNNPGRGNGGGNNGAAQPSQPAPPAQSK</sequence>
<comment type="caution">
    <text evidence="3">The sequence shown here is derived from an EMBL/GenBank/DDBJ whole genome shotgun (WGS) entry which is preliminary data.</text>
</comment>
<evidence type="ECO:0000313" key="3">
    <source>
        <dbReference type="EMBL" id="CCA67550.1"/>
    </source>
</evidence>
<dbReference type="OMA" id="WEQACIT"/>
<protein>
    <submittedName>
        <fullName evidence="3">Uncharacterized protein</fullName>
    </submittedName>
</protein>
<proteinExistence type="predicted"/>
<gene>
    <name evidence="3" type="ORF">PIIN_01379</name>
</gene>
<dbReference type="eggNOG" id="ENOG502SHGB">
    <property type="taxonomic scope" value="Eukaryota"/>
</dbReference>
<feature type="chain" id="PRO_5003468555" evidence="2">
    <location>
        <begin position="19"/>
        <end position="208"/>
    </location>
</feature>
<reference evidence="3 4" key="1">
    <citation type="journal article" date="2011" name="PLoS Pathog.">
        <title>Endophytic Life Strategies Decoded by Genome and Transcriptome Analyses of the Mutualistic Root Symbiont Piriformospora indica.</title>
        <authorList>
            <person name="Zuccaro A."/>
            <person name="Lahrmann U."/>
            <person name="Guldener U."/>
            <person name="Langen G."/>
            <person name="Pfiffi S."/>
            <person name="Biedenkopf D."/>
            <person name="Wong P."/>
            <person name="Samans B."/>
            <person name="Grimm C."/>
            <person name="Basiewicz M."/>
            <person name="Murat C."/>
            <person name="Martin F."/>
            <person name="Kogel K.H."/>
        </authorList>
    </citation>
    <scope>NUCLEOTIDE SEQUENCE [LARGE SCALE GENOMIC DNA]</scope>
    <source>
        <strain evidence="3 4">DSM 11827</strain>
    </source>
</reference>
<name>G4T8A7_SERID</name>
<keyword evidence="2" id="KW-0732">Signal</keyword>
<accession>G4T8A7</accession>